<keyword evidence="1" id="KW-0812">Transmembrane</keyword>
<feature type="transmembrane region" description="Helical" evidence="1">
    <location>
        <begin position="7"/>
        <end position="25"/>
    </location>
</feature>
<keyword evidence="1" id="KW-1133">Transmembrane helix</keyword>
<sequence>MTAILPFIGAAIAEIAGCFAFWAWLGMGKSPLWILPGILSLVLFAYLLTLPKAQQPDELTPPMVASNPGIACVALGC</sequence>
<reference evidence="2 3" key="1">
    <citation type="submission" date="2020-07" db="EMBL/GenBank/DDBJ databases">
        <title>Genomic Encyclopedia of Type Strains, Phase IV (KMG-V): Genome sequencing to study the core and pangenomes of soil and plant-associated prokaryotes.</title>
        <authorList>
            <person name="Whitman W."/>
        </authorList>
    </citation>
    <scope>NUCLEOTIDE SEQUENCE [LARGE SCALE GENOMIC DNA]</scope>
    <source>
        <strain evidence="2 3">AN3</strain>
    </source>
</reference>
<dbReference type="InterPro" id="IPR003844">
    <property type="entry name" value="UPF0060"/>
</dbReference>
<accession>A0A839EPZ2</accession>
<evidence type="ECO:0000313" key="3">
    <source>
        <dbReference type="Proteomes" id="UP000549052"/>
    </source>
</evidence>
<dbReference type="AlphaFoldDB" id="A0A839EPZ2"/>
<name>A0A839EPZ2_9HYPH</name>
<organism evidence="2 3">
    <name type="scientific">Phyllobacterium myrsinacearum</name>
    <dbReference type="NCBI Taxonomy" id="28101"/>
    <lineage>
        <taxon>Bacteria</taxon>
        <taxon>Pseudomonadati</taxon>
        <taxon>Pseudomonadota</taxon>
        <taxon>Alphaproteobacteria</taxon>
        <taxon>Hyphomicrobiales</taxon>
        <taxon>Phyllobacteriaceae</taxon>
        <taxon>Phyllobacterium</taxon>
    </lineage>
</organism>
<proteinExistence type="predicted"/>
<dbReference type="Pfam" id="PF02694">
    <property type="entry name" value="UPF0060"/>
    <property type="match status" value="1"/>
</dbReference>
<keyword evidence="1" id="KW-0472">Membrane</keyword>
<dbReference type="EMBL" id="JACGXN010000004">
    <property type="protein sequence ID" value="MBA8879486.1"/>
    <property type="molecule type" value="Genomic_DNA"/>
</dbReference>
<dbReference type="GO" id="GO:0016020">
    <property type="term" value="C:membrane"/>
    <property type="evidence" value="ECO:0007669"/>
    <property type="project" value="InterPro"/>
</dbReference>
<comment type="caution">
    <text evidence="2">The sequence shown here is derived from an EMBL/GenBank/DDBJ whole genome shotgun (WGS) entry which is preliminary data.</text>
</comment>
<gene>
    <name evidence="2" type="ORF">FHW16_003205</name>
</gene>
<dbReference type="Proteomes" id="UP000549052">
    <property type="component" value="Unassembled WGS sequence"/>
</dbReference>
<evidence type="ECO:0000256" key="1">
    <source>
        <dbReference type="SAM" id="Phobius"/>
    </source>
</evidence>
<keyword evidence="3" id="KW-1185">Reference proteome</keyword>
<evidence type="ECO:0000313" key="2">
    <source>
        <dbReference type="EMBL" id="MBA8879486.1"/>
    </source>
</evidence>
<feature type="transmembrane region" description="Helical" evidence="1">
    <location>
        <begin position="31"/>
        <end position="50"/>
    </location>
</feature>
<protein>
    <submittedName>
        <fullName evidence="2">Drug/metabolite transporter superfamily protein YnfA</fullName>
    </submittedName>
</protein>